<accession>A0ABU0DT00</accession>
<feature type="region of interest" description="Disordered" evidence="1">
    <location>
        <begin position="1"/>
        <end position="36"/>
    </location>
</feature>
<comment type="caution">
    <text evidence="2">The sequence shown here is derived from an EMBL/GenBank/DDBJ whole genome shotgun (WGS) entry which is preliminary data.</text>
</comment>
<evidence type="ECO:0000313" key="3">
    <source>
        <dbReference type="Proteomes" id="UP001236723"/>
    </source>
</evidence>
<sequence>MTKDSKAPKAKRNNEHKVPDEQRRRKGKSNTRNTRS</sequence>
<name>A0ABU0DT00_9BACI</name>
<reference evidence="2 3" key="1">
    <citation type="submission" date="2023-07" db="EMBL/GenBank/DDBJ databases">
        <title>Genomic Encyclopedia of Type Strains, Phase IV (KMG-IV): sequencing the most valuable type-strain genomes for metagenomic binning, comparative biology and taxonomic classification.</title>
        <authorList>
            <person name="Goeker M."/>
        </authorList>
    </citation>
    <scope>NUCLEOTIDE SEQUENCE [LARGE SCALE GENOMIC DNA]</scope>
    <source>
        <strain evidence="2 3">DSM 15448</strain>
    </source>
</reference>
<organism evidence="2 3">
    <name type="scientific">Alkalibacillus filiformis</name>
    <dbReference type="NCBI Taxonomy" id="200990"/>
    <lineage>
        <taxon>Bacteria</taxon>
        <taxon>Bacillati</taxon>
        <taxon>Bacillota</taxon>
        <taxon>Bacilli</taxon>
        <taxon>Bacillales</taxon>
        <taxon>Bacillaceae</taxon>
        <taxon>Alkalibacillus</taxon>
    </lineage>
</organism>
<keyword evidence="3" id="KW-1185">Reference proteome</keyword>
<evidence type="ECO:0000313" key="2">
    <source>
        <dbReference type="EMBL" id="MDQ0351587.1"/>
    </source>
</evidence>
<feature type="compositionally biased region" description="Basic and acidic residues" evidence="1">
    <location>
        <begin position="1"/>
        <end position="23"/>
    </location>
</feature>
<evidence type="ECO:0000256" key="1">
    <source>
        <dbReference type="SAM" id="MobiDB-lite"/>
    </source>
</evidence>
<proteinExistence type="predicted"/>
<feature type="compositionally biased region" description="Basic residues" evidence="1">
    <location>
        <begin position="24"/>
        <end position="36"/>
    </location>
</feature>
<gene>
    <name evidence="2" type="ORF">J2R98_001404</name>
</gene>
<dbReference type="EMBL" id="JAUSUP010000003">
    <property type="protein sequence ID" value="MDQ0351587.1"/>
    <property type="molecule type" value="Genomic_DNA"/>
</dbReference>
<protein>
    <submittedName>
        <fullName evidence="2">Uncharacterized protein</fullName>
    </submittedName>
</protein>
<dbReference type="Proteomes" id="UP001236723">
    <property type="component" value="Unassembled WGS sequence"/>
</dbReference>